<name>A0A2S1Z4M1_9ACTN</name>
<evidence type="ECO:0000313" key="4">
    <source>
        <dbReference type="EMBL" id="GBQ01655.1"/>
    </source>
</evidence>
<dbReference type="PANTHER" id="PTHR21240:SF19">
    <property type="entry name" value="CATALYTIC_ HYDROLASE"/>
    <property type="match status" value="1"/>
</dbReference>
<dbReference type="EMBL" id="BGZL01000007">
    <property type="protein sequence ID" value="GBQ01655.1"/>
    <property type="molecule type" value="Genomic_DNA"/>
</dbReference>
<dbReference type="InterPro" id="IPR032466">
    <property type="entry name" value="Metal_Hydrolase"/>
</dbReference>
<sequence length="270" mass="30014">MPVIDAWMQHPTLRHSNHEMFDSLRRWTGLGLLEEALPVELTVAALEAADVEIGLSAAWYGPRGALIGNDEVAGFVAASGGRLRGVAGVDLARPVEAVRELRRAVRELGFVGLRVVPWLWELPPTDRLYYPLYAACVELGVPFCTQVGHTGPLRPSETGRPIPYIDQVALDFPELAIVCGHIGYPWTTEMIAVADKHENVYIDTSAYTARRYPAELVDYLRGRGRRKVLFGTNYPMITPARALEHLDRLELDEEARGLFLSGNARRVFGL</sequence>
<dbReference type="OrthoDB" id="1407586at2"/>
<dbReference type="GO" id="GO:0016787">
    <property type="term" value="F:hydrolase activity"/>
    <property type="evidence" value="ECO:0007669"/>
    <property type="project" value="UniProtKB-KW"/>
</dbReference>
<evidence type="ECO:0000313" key="6">
    <source>
        <dbReference type="Proteomes" id="UP000265354"/>
    </source>
</evidence>
<dbReference type="Pfam" id="PF04909">
    <property type="entry name" value="Amidohydro_2"/>
    <property type="match status" value="1"/>
</dbReference>
<protein>
    <submittedName>
        <fullName evidence="4">Amidohydrolase</fullName>
    </submittedName>
</protein>
<dbReference type="AlphaFoldDB" id="A0A2S1Z4M1"/>
<dbReference type="SUPFAM" id="SSF51556">
    <property type="entry name" value="Metallo-dependent hydrolases"/>
    <property type="match status" value="1"/>
</dbReference>
<organism evidence="4 6">
    <name type="scientific">Streptomyces spongiicola</name>
    <dbReference type="NCBI Taxonomy" id="1690221"/>
    <lineage>
        <taxon>Bacteria</taxon>
        <taxon>Bacillati</taxon>
        <taxon>Actinomycetota</taxon>
        <taxon>Actinomycetes</taxon>
        <taxon>Kitasatosporales</taxon>
        <taxon>Streptomycetaceae</taxon>
        <taxon>Streptomyces</taxon>
    </lineage>
</organism>
<reference evidence="4 6" key="2">
    <citation type="submission" date="2018-07" db="EMBL/GenBank/DDBJ databases">
        <title>Whole Genome Shotgun Sequence of Streptomyces spongiicola strain 531S.</title>
        <authorList>
            <person name="Dohra H."/>
            <person name="Kodani S."/>
        </authorList>
    </citation>
    <scope>NUCLEOTIDE SEQUENCE [LARGE SCALE GENOMIC DNA]</scope>
    <source>
        <strain evidence="4 6">531S</strain>
    </source>
</reference>
<evidence type="ECO:0000313" key="3">
    <source>
        <dbReference type="EMBL" id="AWK10828.1"/>
    </source>
</evidence>
<dbReference type="Proteomes" id="UP000265354">
    <property type="component" value="Unassembled WGS sequence"/>
</dbReference>
<dbReference type="Proteomes" id="UP000245051">
    <property type="component" value="Chromosome"/>
</dbReference>
<dbReference type="KEGG" id="sspo:DDQ41_20110"/>
<dbReference type="PANTHER" id="PTHR21240">
    <property type="entry name" value="2-AMINO-3-CARBOXYLMUCONATE-6-SEMIALDEHYDE DECARBOXYLASE"/>
    <property type="match status" value="1"/>
</dbReference>
<evidence type="ECO:0000313" key="5">
    <source>
        <dbReference type="Proteomes" id="UP000245051"/>
    </source>
</evidence>
<keyword evidence="4" id="KW-0378">Hydrolase</keyword>
<dbReference type="Gene3D" id="3.20.20.140">
    <property type="entry name" value="Metal-dependent hydrolases"/>
    <property type="match status" value="1"/>
</dbReference>
<accession>A0A2S1Z4M1</accession>
<keyword evidence="1" id="KW-0456">Lyase</keyword>
<evidence type="ECO:0000259" key="2">
    <source>
        <dbReference type="Pfam" id="PF04909"/>
    </source>
</evidence>
<dbReference type="RefSeq" id="WP_109295728.1">
    <property type="nucleotide sequence ID" value="NZ_BGZL01000007.1"/>
</dbReference>
<feature type="domain" description="Amidohydrolase-related" evidence="2">
    <location>
        <begin position="69"/>
        <end position="270"/>
    </location>
</feature>
<dbReference type="EMBL" id="CP029254">
    <property type="protein sequence ID" value="AWK10828.1"/>
    <property type="molecule type" value="Genomic_DNA"/>
</dbReference>
<keyword evidence="5" id="KW-1185">Reference proteome</keyword>
<gene>
    <name evidence="3" type="ORF">DDQ41_20110</name>
    <name evidence="4" type="ORF">SSP531S_30950</name>
</gene>
<dbReference type="InterPro" id="IPR032465">
    <property type="entry name" value="ACMSD"/>
</dbReference>
<reference evidence="3 5" key="1">
    <citation type="submission" date="2018-05" db="EMBL/GenBank/DDBJ databases">
        <title>Complete genome sequence of the Type Strain of Streptomyces spongiicola HNM0071, the producer of staurosporine.</title>
        <authorList>
            <person name="Zhou S."/>
            <person name="Huang X."/>
        </authorList>
    </citation>
    <scope>NUCLEOTIDE SEQUENCE [LARGE SCALE GENOMIC DNA]</scope>
    <source>
        <strain evidence="3 5">HNM0071</strain>
    </source>
</reference>
<dbReference type="GO" id="GO:0016831">
    <property type="term" value="F:carboxy-lyase activity"/>
    <property type="evidence" value="ECO:0007669"/>
    <property type="project" value="InterPro"/>
</dbReference>
<proteinExistence type="predicted"/>
<dbReference type="InterPro" id="IPR006680">
    <property type="entry name" value="Amidohydro-rel"/>
</dbReference>
<evidence type="ECO:0000256" key="1">
    <source>
        <dbReference type="ARBA" id="ARBA00023239"/>
    </source>
</evidence>